<evidence type="ECO:0000313" key="2">
    <source>
        <dbReference type="Proteomes" id="UP000565262"/>
    </source>
</evidence>
<protein>
    <submittedName>
        <fullName evidence="1">TIGR03643 family protein</fullName>
    </submittedName>
</protein>
<dbReference type="AlphaFoldDB" id="A0A839ISI8"/>
<organism evidence="1 2">
    <name type="scientific">Oceanospirillum sediminis</name>
    <dbReference type="NCBI Taxonomy" id="2760088"/>
    <lineage>
        <taxon>Bacteria</taxon>
        <taxon>Pseudomonadati</taxon>
        <taxon>Pseudomonadota</taxon>
        <taxon>Gammaproteobacteria</taxon>
        <taxon>Oceanospirillales</taxon>
        <taxon>Oceanospirillaceae</taxon>
        <taxon>Oceanospirillum</taxon>
    </lineage>
</organism>
<proteinExistence type="predicted"/>
<comment type="caution">
    <text evidence="1">The sequence shown here is derived from an EMBL/GenBank/DDBJ whole genome shotgun (WGS) entry which is preliminary data.</text>
</comment>
<dbReference type="Proteomes" id="UP000565262">
    <property type="component" value="Unassembled WGS sequence"/>
</dbReference>
<sequence length="92" mass="10829">MSRKPDYGFTDSDLSRIIEMAWEDRTPFEAIASGWSLSEPEVITLMRQSLKPASFRLWRKRVSGRKSKHLQLRHPGIERGYCSSQYKLRSRK</sequence>
<dbReference type="Pfam" id="PF10985">
    <property type="entry name" value="DUF2805"/>
    <property type="match status" value="1"/>
</dbReference>
<reference evidence="1 2" key="1">
    <citation type="submission" date="2020-08" db="EMBL/GenBank/DDBJ databases">
        <title>Oceanospirillum sp. nov. isolated from marine sediment.</title>
        <authorList>
            <person name="Ji X."/>
        </authorList>
    </citation>
    <scope>NUCLEOTIDE SEQUENCE [LARGE SCALE GENOMIC DNA]</scope>
    <source>
        <strain evidence="1 2">D5</strain>
    </source>
</reference>
<name>A0A839ISI8_9GAMM</name>
<keyword evidence="2" id="KW-1185">Reference proteome</keyword>
<gene>
    <name evidence="1" type="ORF">H4O21_16905</name>
</gene>
<dbReference type="RefSeq" id="WP_182810057.1">
    <property type="nucleotide sequence ID" value="NZ_JACJFM010000026.1"/>
</dbReference>
<evidence type="ECO:0000313" key="1">
    <source>
        <dbReference type="EMBL" id="MBB1488285.1"/>
    </source>
</evidence>
<accession>A0A839ISI8</accession>
<dbReference type="EMBL" id="JACJFM010000026">
    <property type="protein sequence ID" value="MBB1488285.1"/>
    <property type="molecule type" value="Genomic_DNA"/>
</dbReference>
<dbReference type="NCBIfam" id="TIGR03643">
    <property type="entry name" value="TIGR03643 family protein"/>
    <property type="match status" value="1"/>
</dbReference>
<dbReference type="InterPro" id="IPR019882">
    <property type="entry name" value="CHP03643"/>
</dbReference>